<feature type="compositionally biased region" description="Basic and acidic residues" evidence="1">
    <location>
        <begin position="1"/>
        <end position="12"/>
    </location>
</feature>
<feature type="compositionally biased region" description="Basic and acidic residues" evidence="1">
    <location>
        <begin position="48"/>
        <end position="67"/>
    </location>
</feature>
<proteinExistence type="predicted"/>
<gene>
    <name evidence="2" type="ORF">IPJ27_14065</name>
</gene>
<evidence type="ECO:0000256" key="1">
    <source>
        <dbReference type="SAM" id="MobiDB-lite"/>
    </source>
</evidence>
<organism evidence="2 3">
    <name type="scientific">Candidatus Accumulibacter proximus</name>
    <dbReference type="NCBI Taxonomy" id="2954385"/>
    <lineage>
        <taxon>Bacteria</taxon>
        <taxon>Pseudomonadati</taxon>
        <taxon>Pseudomonadota</taxon>
        <taxon>Betaproteobacteria</taxon>
        <taxon>Candidatus Accumulibacter</taxon>
    </lineage>
</organism>
<dbReference type="Proteomes" id="UP000697998">
    <property type="component" value="Unassembled WGS sequence"/>
</dbReference>
<dbReference type="AlphaFoldDB" id="A0A935Q2D2"/>
<evidence type="ECO:0000313" key="3">
    <source>
        <dbReference type="Proteomes" id="UP000697998"/>
    </source>
</evidence>
<reference evidence="2 3" key="1">
    <citation type="submission" date="2020-10" db="EMBL/GenBank/DDBJ databases">
        <title>Connecting structure to function with the recovery of over 1000 high-quality activated sludge metagenome-assembled genomes encoding full-length rRNA genes using long-read sequencing.</title>
        <authorList>
            <person name="Singleton C.M."/>
            <person name="Petriglieri F."/>
            <person name="Kristensen J.M."/>
            <person name="Kirkegaard R.H."/>
            <person name="Michaelsen T.Y."/>
            <person name="Andersen M.H."/>
            <person name="Karst S.M."/>
            <person name="Dueholm M.S."/>
            <person name="Nielsen P.H."/>
            <person name="Albertsen M."/>
        </authorList>
    </citation>
    <scope>NUCLEOTIDE SEQUENCE [LARGE SCALE GENOMIC DNA]</scope>
    <source>
        <strain evidence="2">EsbW_18-Q3-R4-48_BATAC.285</strain>
    </source>
</reference>
<feature type="region of interest" description="Disordered" evidence="1">
    <location>
        <begin position="1"/>
        <end position="90"/>
    </location>
</feature>
<sequence>MHDRRPLARWREPPQAAHGDQRRQRRDDRPHAVARLSVEVPQPLQQRRCGEGQRVDRVAGEGSEEHPVVQGMSAERSQRGGLPAPSLLLA</sequence>
<evidence type="ECO:0000313" key="2">
    <source>
        <dbReference type="EMBL" id="MBK7675780.1"/>
    </source>
</evidence>
<comment type="caution">
    <text evidence="2">The sequence shown here is derived from an EMBL/GenBank/DDBJ whole genome shotgun (WGS) entry which is preliminary data.</text>
</comment>
<name>A0A935Q2D2_9PROT</name>
<protein>
    <submittedName>
        <fullName evidence="2">Uncharacterized protein</fullName>
    </submittedName>
</protein>
<accession>A0A935Q2D2</accession>
<dbReference type="EMBL" id="JADJMH010000014">
    <property type="protein sequence ID" value="MBK7675780.1"/>
    <property type="molecule type" value="Genomic_DNA"/>
</dbReference>
<feature type="compositionally biased region" description="Basic and acidic residues" evidence="1">
    <location>
        <begin position="19"/>
        <end position="31"/>
    </location>
</feature>